<dbReference type="AlphaFoldDB" id="A0A510E1C7"/>
<reference evidence="3 4" key="2">
    <citation type="journal article" date="2020" name="Int. J. Syst. Evol. Microbiol.">
        <title>Sulfuracidifex tepidarius gen. nov., sp. nov. and transfer of Sulfolobus metallicus Huber and Stetter 1992 to the genus Sulfuracidifex as Sulfuracidifex metallicus comb. nov.</title>
        <authorList>
            <person name="Itoh T."/>
            <person name="Miura T."/>
            <person name="Sakai H.D."/>
            <person name="Kato S."/>
            <person name="Ohkuma M."/>
            <person name="Takashina T."/>
        </authorList>
    </citation>
    <scope>NUCLEOTIDE SEQUENCE</scope>
    <source>
        <strain evidence="2 4">IC-006</strain>
        <strain evidence="3">IC-007</strain>
    </source>
</reference>
<dbReference type="OrthoDB" id="359241at2157"/>
<dbReference type="RefSeq" id="WP_054846512.1">
    <property type="nucleotide sequence ID" value="NZ_AP018929.1"/>
</dbReference>
<dbReference type="SUPFAM" id="SSF81593">
    <property type="entry name" value="Nucleotidyltransferase substrate binding subunit/domain"/>
    <property type="match status" value="1"/>
</dbReference>
<dbReference type="EMBL" id="AP018929">
    <property type="protein sequence ID" value="BBG23149.1"/>
    <property type="molecule type" value="Genomic_DNA"/>
</dbReference>
<evidence type="ECO:0000313" key="2">
    <source>
        <dbReference type="EMBL" id="BBG23149.1"/>
    </source>
</evidence>
<name>A0A510E1C7_9CREN</name>
<dbReference type="PROSITE" id="PS50910">
    <property type="entry name" value="HEPN"/>
    <property type="match status" value="1"/>
</dbReference>
<evidence type="ECO:0000313" key="3">
    <source>
        <dbReference type="EMBL" id="BBG25898.1"/>
    </source>
</evidence>
<dbReference type="GeneID" id="41716884"/>
<reference evidence="5" key="1">
    <citation type="submission" date="2018-09" db="EMBL/GenBank/DDBJ databases">
        <title>Complete Genome Sequencing of Sulfolobus sp. JCM 16834.</title>
        <authorList>
            <person name="Kato S."/>
            <person name="Itoh T."/>
            <person name="Ohkuma M."/>
        </authorList>
    </citation>
    <scope>NUCLEOTIDE SEQUENCE [LARGE SCALE GENOMIC DNA]</scope>
    <source>
        <strain evidence="5">IC-007</strain>
    </source>
</reference>
<feature type="domain" description="HEPN" evidence="1">
    <location>
        <begin position="11"/>
        <end position="118"/>
    </location>
</feature>
<gene>
    <name evidence="2" type="ORF">IC006_0433</name>
    <name evidence="3" type="ORF">IC007_0403</name>
</gene>
<dbReference type="Proteomes" id="UP000322983">
    <property type="component" value="Chromosome"/>
</dbReference>
<evidence type="ECO:0000313" key="4">
    <source>
        <dbReference type="Proteomes" id="UP000322983"/>
    </source>
</evidence>
<proteinExistence type="predicted"/>
<sequence>MLDHEEFNRWFRSAQLTLESAKHDLSGGFYNWSCFKSQQASELSVKAYLYGIGQPKTGHVVSQLLIFLRAPQDLVDKAKYLDKLYIPTRYPDAWENENPSYYYTKREAEEAIKYAEEIINYIEEKWRTLSQEEKERGEKS</sequence>
<keyword evidence="4" id="KW-1185">Reference proteome</keyword>
<dbReference type="Proteomes" id="UP000325030">
    <property type="component" value="Chromosome"/>
</dbReference>
<dbReference type="EMBL" id="AP018930">
    <property type="protein sequence ID" value="BBG25898.1"/>
    <property type="molecule type" value="Genomic_DNA"/>
</dbReference>
<dbReference type="Pfam" id="PF05168">
    <property type="entry name" value="HEPN"/>
    <property type="match status" value="1"/>
</dbReference>
<protein>
    <recommendedName>
        <fullName evidence="1">HEPN domain-containing protein</fullName>
    </recommendedName>
</protein>
<dbReference type="Gene3D" id="1.20.120.330">
    <property type="entry name" value="Nucleotidyltransferases domain 2"/>
    <property type="match status" value="1"/>
</dbReference>
<accession>A0A510E1C7</accession>
<dbReference type="STRING" id="1294262.GCA_001316085_02546"/>
<dbReference type="KEGG" id="step:IC006_0433"/>
<organism evidence="3 5">
    <name type="scientific">Sulfuracidifex tepidarius</name>
    <dbReference type="NCBI Taxonomy" id="1294262"/>
    <lineage>
        <taxon>Archaea</taxon>
        <taxon>Thermoproteota</taxon>
        <taxon>Thermoprotei</taxon>
        <taxon>Sulfolobales</taxon>
        <taxon>Sulfolobaceae</taxon>
        <taxon>Sulfuracidifex</taxon>
    </lineage>
</organism>
<dbReference type="SMART" id="SM00748">
    <property type="entry name" value="HEPN"/>
    <property type="match status" value="1"/>
</dbReference>
<dbReference type="InterPro" id="IPR007842">
    <property type="entry name" value="HEPN_dom"/>
</dbReference>
<evidence type="ECO:0000259" key="1">
    <source>
        <dbReference type="PROSITE" id="PS50910"/>
    </source>
</evidence>
<evidence type="ECO:0000313" key="5">
    <source>
        <dbReference type="Proteomes" id="UP000325030"/>
    </source>
</evidence>
<accession>A0A510DSI9</accession>